<dbReference type="GO" id="GO:0005047">
    <property type="term" value="F:signal recognition particle binding"/>
    <property type="evidence" value="ECO:0007669"/>
    <property type="project" value="InterPro"/>
</dbReference>
<dbReference type="InterPro" id="IPR042101">
    <property type="entry name" value="SRP54_N_sf"/>
</dbReference>
<reference evidence="10" key="3">
    <citation type="submission" date="2025-09" db="UniProtKB">
        <authorList>
            <consortium name="Ensembl"/>
        </authorList>
    </citation>
    <scope>IDENTIFICATION</scope>
</reference>
<reference evidence="11" key="1">
    <citation type="submission" date="2003-08" db="EMBL/GenBank/DDBJ databases">
        <authorList>
            <person name="Birren B."/>
            <person name="Nusbaum C."/>
            <person name="Abebe A."/>
            <person name="Abouelleil A."/>
            <person name="Adekoya E."/>
            <person name="Ait-zahra M."/>
            <person name="Allen N."/>
            <person name="Allen T."/>
            <person name="An P."/>
            <person name="Anderson M."/>
            <person name="Anderson S."/>
            <person name="Arachchi H."/>
            <person name="Armbruster J."/>
            <person name="Bachantsang P."/>
            <person name="Baldwin J."/>
            <person name="Barry A."/>
            <person name="Bayul T."/>
            <person name="Blitshsteyn B."/>
            <person name="Bloom T."/>
            <person name="Blye J."/>
            <person name="Boguslavskiy L."/>
            <person name="Borowsky M."/>
            <person name="Boukhgalter B."/>
            <person name="Brunache A."/>
            <person name="Butler J."/>
            <person name="Calixte N."/>
            <person name="Calvo S."/>
            <person name="Camarata J."/>
            <person name="Campo K."/>
            <person name="Chang J."/>
            <person name="Cheshatsang Y."/>
            <person name="Citroen M."/>
            <person name="Collymore A."/>
            <person name="Considine T."/>
            <person name="Cook A."/>
            <person name="Cooke P."/>
            <person name="Corum B."/>
            <person name="Cuomo C."/>
            <person name="David R."/>
            <person name="Dawoe T."/>
            <person name="Degray S."/>
            <person name="Dodge S."/>
            <person name="Dooley K."/>
            <person name="Dorje P."/>
            <person name="Dorjee K."/>
            <person name="Dorris L."/>
            <person name="Duffey N."/>
            <person name="Dupes A."/>
            <person name="Elkins T."/>
            <person name="Engels R."/>
            <person name="Erickson J."/>
            <person name="Farina A."/>
            <person name="Faro S."/>
            <person name="Ferreira P."/>
            <person name="Fischer H."/>
            <person name="Fitzgerald M."/>
            <person name="Foley K."/>
            <person name="Gage D."/>
            <person name="Galagan J."/>
            <person name="Gearin G."/>
            <person name="Gnerre S."/>
            <person name="Gnirke A."/>
            <person name="Goyette A."/>
            <person name="Graham J."/>
            <person name="Grandbois E."/>
            <person name="Gyaltsen K."/>
            <person name="Hafez N."/>
            <person name="Hagopian D."/>
            <person name="Hagos B."/>
            <person name="Hall J."/>
            <person name="Hatcher B."/>
            <person name="Heller A."/>
            <person name="Higgins H."/>
            <person name="Honan T."/>
            <person name="Horn A."/>
            <person name="Houde N."/>
            <person name="Hughes L."/>
            <person name="Hulme W."/>
            <person name="Husby E."/>
            <person name="Iliev I."/>
            <person name="Jaffe D."/>
            <person name="Jones C."/>
            <person name="Kamal M."/>
            <person name="Kamat A."/>
            <person name="Kamvysselis M."/>
            <person name="Karlsson E."/>
            <person name="Kells C."/>
            <person name="Kieu A."/>
            <person name="Kisner P."/>
            <person name="Kodira C."/>
            <person name="Kulbokas E."/>
            <person name="Labutti K."/>
            <person name="Lama D."/>
            <person name="Landers T."/>
            <person name="Leger J."/>
            <person name="Levine S."/>
            <person name="Lewis D."/>
            <person name="Lewis T."/>
            <person name="Lindblad-toh K."/>
            <person name="Liu X."/>
            <person name="Lokyitsang T."/>
            <person name="Lokyitsang Y."/>
            <person name="Lucien O."/>
            <person name="Lui A."/>
            <person name="Ma L.J."/>
            <person name="Mabbitt R."/>
            <person name="Macdonald J."/>
            <person name="Maclean C."/>
            <person name="Major J."/>
            <person name="Manning J."/>
            <person name="Marabella R."/>
            <person name="Maru K."/>
            <person name="Matthews C."/>
            <person name="Mauceli E."/>
            <person name="Mccarthy M."/>
            <person name="Mcdonough S."/>
            <person name="Mcghee T."/>
            <person name="Meldrim J."/>
            <person name="Meneus L."/>
            <person name="Mesirov J."/>
            <person name="Mihalev A."/>
            <person name="Mihova T."/>
            <person name="Mikkelsen T."/>
            <person name="Mlenga V."/>
            <person name="Moru K."/>
            <person name="Mozes J."/>
            <person name="Mulrain L."/>
            <person name="Munson G."/>
            <person name="Naylor J."/>
            <person name="Newes C."/>
            <person name="Nguyen C."/>
            <person name="Nguyen N."/>
            <person name="Nguyen T."/>
            <person name="Nicol R."/>
            <person name="Nielsen C."/>
            <person name="Nizzari M."/>
            <person name="Norbu C."/>
            <person name="Norbu N."/>
            <person name="O'donnell P."/>
            <person name="Okoawo O."/>
            <person name="O'leary S."/>
            <person name="Omotosho B."/>
            <person name="O'neill K."/>
            <person name="Osman S."/>
            <person name="Parker S."/>
            <person name="Perrin D."/>
            <person name="Phunkhang P."/>
            <person name="Piqani B."/>
            <person name="Purcell S."/>
            <person name="Rachupka T."/>
            <person name="Ramasamy U."/>
            <person name="Rameau R."/>
            <person name="Ray V."/>
            <person name="Raymond C."/>
            <person name="Retta R."/>
            <person name="Richardson S."/>
            <person name="Rise C."/>
            <person name="Rodriguez J."/>
            <person name="Rogers J."/>
            <person name="Rogov P."/>
            <person name="Rutman M."/>
            <person name="Schupbach R."/>
            <person name="Seaman C."/>
            <person name="Settipalli S."/>
            <person name="Sharpe T."/>
            <person name="Sheridan J."/>
            <person name="Sherpa N."/>
            <person name="Shi J."/>
            <person name="Smirnov S."/>
            <person name="Smith C."/>
            <person name="Sougnez C."/>
            <person name="Spencer B."/>
            <person name="Stalker J."/>
            <person name="Stange-thomann N."/>
            <person name="Stavropoulos S."/>
            <person name="Stetson K."/>
            <person name="Stone C."/>
            <person name="Stone S."/>
            <person name="Stubbs M."/>
            <person name="Talamas J."/>
            <person name="Tchuinga P."/>
            <person name="Tenzing P."/>
            <person name="Tesfaye S."/>
            <person name="Theodore J."/>
            <person name="Thoulutsang Y."/>
            <person name="Topham K."/>
            <person name="Towey S."/>
            <person name="Tsamla T."/>
            <person name="Tsomo N."/>
            <person name="Vallee D."/>
            <person name="Vassiliev H."/>
            <person name="Venkataraman V."/>
            <person name="Vinson J."/>
            <person name="Vo A."/>
            <person name="Wade C."/>
            <person name="Wang S."/>
            <person name="Wangchuk T."/>
            <person name="Wangdi T."/>
            <person name="Whittaker C."/>
            <person name="Wilkinson J."/>
            <person name="Wu Y."/>
            <person name="Wyman D."/>
            <person name="Yadav S."/>
            <person name="Yang S."/>
            <person name="Yang X."/>
            <person name="Yeager S."/>
            <person name="Yee E."/>
            <person name="Young G."/>
            <person name="Zainoun J."/>
            <person name="Zembeck L."/>
            <person name="Zimmer A."/>
            <person name="Zody M."/>
            <person name="Lander E."/>
        </authorList>
    </citation>
    <scope>NUCLEOTIDE SEQUENCE [LARGE SCALE GENOMIC DNA]</scope>
</reference>
<dbReference type="SMART" id="SM00382">
    <property type="entry name" value="AAA"/>
    <property type="match status" value="1"/>
</dbReference>
<dbReference type="FunCoup" id="H2YW23">
    <property type="interactions" value="515"/>
</dbReference>
<feature type="compositionally biased region" description="Basic and acidic residues" evidence="8">
    <location>
        <begin position="153"/>
        <end position="167"/>
    </location>
</feature>
<proteinExistence type="inferred from homology"/>
<dbReference type="GO" id="GO:0006614">
    <property type="term" value="P:SRP-dependent cotranslational protein targeting to membrane"/>
    <property type="evidence" value="ECO:0007669"/>
    <property type="project" value="InterPro"/>
</dbReference>
<keyword evidence="5" id="KW-0342">GTP-binding</keyword>
<dbReference type="FunFam" id="3.30.450.60:FF:000015">
    <property type="entry name" value="Signal recognition particle receptor subunit alpha"/>
    <property type="match status" value="1"/>
</dbReference>
<dbReference type="Pfam" id="PF00448">
    <property type="entry name" value="SRP54"/>
    <property type="match status" value="1"/>
</dbReference>
<dbReference type="GO" id="GO:0003924">
    <property type="term" value="F:GTPase activity"/>
    <property type="evidence" value="ECO:0007669"/>
    <property type="project" value="InterPro"/>
</dbReference>
<dbReference type="InterPro" id="IPR000897">
    <property type="entry name" value="SRP54_GTPase_dom"/>
</dbReference>
<dbReference type="AlphaFoldDB" id="H2YW23"/>
<dbReference type="CDD" id="cd17876">
    <property type="entry name" value="SRalpha_C"/>
    <property type="match status" value="1"/>
</dbReference>
<evidence type="ECO:0000256" key="2">
    <source>
        <dbReference type="ARBA" id="ARBA00008531"/>
    </source>
</evidence>
<dbReference type="Gene3D" id="3.40.50.300">
    <property type="entry name" value="P-loop containing nucleotide triphosphate hydrolases"/>
    <property type="match status" value="1"/>
</dbReference>
<organism evidence="10 11">
    <name type="scientific">Ciona savignyi</name>
    <name type="common">Pacific transparent sea squirt</name>
    <dbReference type="NCBI Taxonomy" id="51511"/>
    <lineage>
        <taxon>Eukaryota</taxon>
        <taxon>Metazoa</taxon>
        <taxon>Chordata</taxon>
        <taxon>Tunicata</taxon>
        <taxon>Ascidiacea</taxon>
        <taxon>Phlebobranchia</taxon>
        <taxon>Cionidae</taxon>
        <taxon>Ciona</taxon>
    </lineage>
</organism>
<dbReference type="InterPro" id="IPR036225">
    <property type="entry name" value="SRP/SRP_N"/>
</dbReference>
<name>H2YW23_CIOSA</name>
<keyword evidence="3" id="KW-0547">Nucleotide-binding</keyword>
<comment type="subcellular location">
    <subcellularLocation>
        <location evidence="1">Endoplasmic reticulum membrane</location>
        <topology evidence="1">Peripheral membrane protein</topology>
        <orientation evidence="1">Cytoplasmic side</orientation>
    </subcellularLocation>
</comment>
<dbReference type="Ensembl" id="ENSCSAVT00000009651.1">
    <property type="protein sequence ID" value="ENSCSAVP00000009534.1"/>
    <property type="gene ID" value="ENSCSAVG00000005602.1"/>
</dbReference>
<dbReference type="GO" id="GO:0005525">
    <property type="term" value="F:GTP binding"/>
    <property type="evidence" value="ECO:0007669"/>
    <property type="project" value="UniProtKB-KW"/>
</dbReference>
<dbReference type="GeneTree" id="ENSGT00550000074936"/>
<feature type="domain" description="SRP54-type proteins GTP-binding" evidence="9">
    <location>
        <begin position="613"/>
        <end position="626"/>
    </location>
</feature>
<dbReference type="InterPro" id="IPR011012">
    <property type="entry name" value="Longin-like_dom_sf"/>
</dbReference>
<dbReference type="InParanoid" id="H2YW23"/>
<dbReference type="eggNOG" id="KOG0781">
    <property type="taxonomic scope" value="Eukaryota"/>
</dbReference>
<dbReference type="Gene3D" id="1.20.120.140">
    <property type="entry name" value="Signal recognition particle SRP54, nucleotide-binding domain"/>
    <property type="match status" value="1"/>
</dbReference>
<keyword evidence="7" id="KW-0675">Receptor</keyword>
<reference evidence="10" key="2">
    <citation type="submission" date="2025-08" db="UniProtKB">
        <authorList>
            <consortium name="Ensembl"/>
        </authorList>
    </citation>
    <scope>IDENTIFICATION</scope>
</reference>
<keyword evidence="11" id="KW-1185">Reference proteome</keyword>
<dbReference type="Gene3D" id="3.30.450.60">
    <property type="match status" value="1"/>
</dbReference>
<dbReference type="Pfam" id="PF02881">
    <property type="entry name" value="SRP54_N"/>
    <property type="match status" value="1"/>
</dbReference>
<evidence type="ECO:0000256" key="8">
    <source>
        <dbReference type="SAM" id="MobiDB-lite"/>
    </source>
</evidence>
<evidence type="ECO:0000313" key="10">
    <source>
        <dbReference type="Ensembl" id="ENSCSAVP00000009534.1"/>
    </source>
</evidence>
<dbReference type="InterPro" id="IPR027417">
    <property type="entry name" value="P-loop_NTPase"/>
</dbReference>
<feature type="compositionally biased region" description="Basic and acidic residues" evidence="8">
    <location>
        <begin position="176"/>
        <end position="195"/>
    </location>
</feature>
<dbReference type="CDD" id="cd14826">
    <property type="entry name" value="SR_alpha_SRX"/>
    <property type="match status" value="1"/>
</dbReference>
<dbReference type="STRING" id="51511.ENSCSAVP00000009534"/>
<accession>H2YW23</accession>
<evidence type="ECO:0000256" key="1">
    <source>
        <dbReference type="ARBA" id="ARBA00004397"/>
    </source>
</evidence>
<dbReference type="PANTHER" id="PTHR43134">
    <property type="entry name" value="SIGNAL RECOGNITION PARTICLE RECEPTOR SUBUNIT ALPHA"/>
    <property type="match status" value="1"/>
</dbReference>
<sequence>MLDFFSIFSKGGIVLWCYTFQGVKANFTEPINALIKTVLLQERGGNSQFTHGPLQMQYKLDNEFELVFVVGFQKVLTLLYVDKLITDVHRDFRDRYRKKLLDSSLAWITVNFNYDNQFSLLRSNAEVKESNKVTTMRTFDKSGKSQKTIKSMTIDKNKDPKEVETKKKPSTPKAKKPVEGKVDEFDIARNREAMSKRMATGKGAGKGKKTSQKKGKSARIWENGGNSKDAEALDYSGLQNEPLTNGHGEENNITDEQVKSLQIFIELSTCVRNWVNTSSNIQDLEIEEEEMIIEEEAESKSDTKKKIVKMNRMFSGKKSSGGLFSMFRGLVGSKALSKEALQPVLDSMSDHLIGKNVAADIAQKMCDSVSNKLEGKILGTFSTIASTVKQSLNESLVQILTPKRRVDILRDVLEAQRAGKPYVITFCGVNGVGKSTNLAKICFWLMENGFRVLIAACDTFRAGAVEQLRTHKTRLHTLHPPSMHGGRDGVCLFEKGYGKDAAGIAMQAINAAKEQRYDVVLVDTAGRMQDNEPLMRSLAKLITVNTPDLVLFVGEALVGNEAVDQLVKFNQALADYSNSEKPRTIDGIVLTKFDTIDDKVGAAISMTYTTGQPIVFVGTGQSYPDLRSLNAKAVVHALLK</sequence>
<dbReference type="Pfam" id="PF04086">
    <property type="entry name" value="SRP-alpha_N"/>
    <property type="match status" value="1"/>
</dbReference>
<comment type="similarity">
    <text evidence="2">Belongs to the GTP-binding SRP family.</text>
</comment>
<evidence type="ECO:0000313" key="11">
    <source>
        <dbReference type="Proteomes" id="UP000007875"/>
    </source>
</evidence>
<dbReference type="InterPro" id="IPR013822">
    <property type="entry name" value="Signal_recog_particl_SRP54_hlx"/>
</dbReference>
<dbReference type="InterPro" id="IPR007222">
    <property type="entry name" value="Sig_recog_particle_rcpt_asu_N"/>
</dbReference>
<evidence type="ECO:0000256" key="4">
    <source>
        <dbReference type="ARBA" id="ARBA00022824"/>
    </source>
</evidence>
<dbReference type="SMART" id="SM00963">
    <property type="entry name" value="SRP54_N"/>
    <property type="match status" value="1"/>
</dbReference>
<dbReference type="SUPFAM" id="SSF47364">
    <property type="entry name" value="Domain of the SRP/SRP receptor G-proteins"/>
    <property type="match status" value="1"/>
</dbReference>
<evidence type="ECO:0000256" key="6">
    <source>
        <dbReference type="ARBA" id="ARBA00023136"/>
    </source>
</evidence>
<protein>
    <recommendedName>
        <fullName evidence="9">SRP54-type proteins GTP-binding domain-containing protein</fullName>
    </recommendedName>
</protein>
<evidence type="ECO:0000256" key="3">
    <source>
        <dbReference type="ARBA" id="ARBA00022741"/>
    </source>
</evidence>
<dbReference type="GO" id="GO:0005785">
    <property type="term" value="C:signal recognition particle receptor complex"/>
    <property type="evidence" value="ECO:0007669"/>
    <property type="project" value="InterPro"/>
</dbReference>
<dbReference type="OMA" id="HLGWIDK"/>
<keyword evidence="4" id="KW-0256">Endoplasmic reticulum</keyword>
<dbReference type="GO" id="GO:0006886">
    <property type="term" value="P:intracellular protein transport"/>
    <property type="evidence" value="ECO:0007669"/>
    <property type="project" value="InterPro"/>
</dbReference>
<dbReference type="SUPFAM" id="SSF52540">
    <property type="entry name" value="P-loop containing nucleoside triphosphate hydrolases"/>
    <property type="match status" value="1"/>
</dbReference>
<dbReference type="FunFam" id="3.40.50.300:FF:000188">
    <property type="entry name" value="signal recognition particle receptor subunit alpha"/>
    <property type="match status" value="1"/>
</dbReference>
<evidence type="ECO:0000256" key="5">
    <source>
        <dbReference type="ARBA" id="ARBA00023134"/>
    </source>
</evidence>
<feature type="compositionally biased region" description="Basic residues" evidence="8">
    <location>
        <begin position="205"/>
        <end position="217"/>
    </location>
</feature>
<dbReference type="PROSITE" id="PS00300">
    <property type="entry name" value="SRP54"/>
    <property type="match status" value="1"/>
</dbReference>
<dbReference type="SMART" id="SM00962">
    <property type="entry name" value="SRP54"/>
    <property type="match status" value="1"/>
</dbReference>
<evidence type="ECO:0000259" key="9">
    <source>
        <dbReference type="PROSITE" id="PS00300"/>
    </source>
</evidence>
<dbReference type="InterPro" id="IPR003593">
    <property type="entry name" value="AAA+_ATPase"/>
</dbReference>
<feature type="region of interest" description="Disordered" evidence="8">
    <location>
        <begin position="138"/>
        <end position="232"/>
    </location>
</feature>
<evidence type="ECO:0000256" key="7">
    <source>
        <dbReference type="ARBA" id="ARBA00023170"/>
    </source>
</evidence>
<dbReference type="SUPFAM" id="SSF64356">
    <property type="entry name" value="SNARE-like"/>
    <property type="match status" value="1"/>
</dbReference>
<dbReference type="Proteomes" id="UP000007875">
    <property type="component" value="Unassembled WGS sequence"/>
</dbReference>
<dbReference type="PANTHER" id="PTHR43134:SF1">
    <property type="entry name" value="SIGNAL RECOGNITION PARTICLE RECEPTOR SUBUNIT ALPHA"/>
    <property type="match status" value="1"/>
</dbReference>
<keyword evidence="6" id="KW-0472">Membrane</keyword>